<evidence type="ECO:0008006" key="2">
    <source>
        <dbReference type="Google" id="ProtNLM"/>
    </source>
</evidence>
<dbReference type="AlphaFoldDB" id="A0A0F9N9L3"/>
<proteinExistence type="predicted"/>
<gene>
    <name evidence="1" type="ORF">LCGC14_1363530</name>
</gene>
<dbReference type="EMBL" id="LAZR01008545">
    <property type="protein sequence ID" value="KKM78082.1"/>
    <property type="molecule type" value="Genomic_DNA"/>
</dbReference>
<accession>A0A0F9N9L3</accession>
<sequence length="40" mass="4900">MKDKLDKEFLKENNIHLYKIRYGEDIEKFIKDLKLKIDSS</sequence>
<organism evidence="1">
    <name type="scientific">marine sediment metagenome</name>
    <dbReference type="NCBI Taxonomy" id="412755"/>
    <lineage>
        <taxon>unclassified sequences</taxon>
        <taxon>metagenomes</taxon>
        <taxon>ecological metagenomes</taxon>
    </lineage>
</organism>
<protein>
    <recommendedName>
        <fullName evidence="2">DUF559 domain-containing protein</fullName>
    </recommendedName>
</protein>
<reference evidence="1" key="1">
    <citation type="journal article" date="2015" name="Nature">
        <title>Complex archaea that bridge the gap between prokaryotes and eukaryotes.</title>
        <authorList>
            <person name="Spang A."/>
            <person name="Saw J.H."/>
            <person name="Jorgensen S.L."/>
            <person name="Zaremba-Niedzwiedzka K."/>
            <person name="Martijn J."/>
            <person name="Lind A.E."/>
            <person name="van Eijk R."/>
            <person name="Schleper C."/>
            <person name="Guy L."/>
            <person name="Ettema T.J."/>
        </authorList>
    </citation>
    <scope>NUCLEOTIDE SEQUENCE</scope>
</reference>
<evidence type="ECO:0000313" key="1">
    <source>
        <dbReference type="EMBL" id="KKM78082.1"/>
    </source>
</evidence>
<comment type="caution">
    <text evidence="1">The sequence shown here is derived from an EMBL/GenBank/DDBJ whole genome shotgun (WGS) entry which is preliminary data.</text>
</comment>
<name>A0A0F9N9L3_9ZZZZ</name>